<keyword evidence="8 12" id="KW-0630">Potassium</keyword>
<evidence type="ECO:0000313" key="16">
    <source>
        <dbReference type="Proteomes" id="UP001221686"/>
    </source>
</evidence>
<comment type="similarity">
    <text evidence="2 12">Belongs to the HAK/KUP transporter (TC 2.A.72) family.</text>
</comment>
<comment type="caution">
    <text evidence="15">The sequence shown here is derived from an EMBL/GenBank/DDBJ whole genome shotgun (WGS) entry which is preliminary data.</text>
</comment>
<evidence type="ECO:0000256" key="12">
    <source>
        <dbReference type="HAMAP-Rule" id="MF_01522"/>
    </source>
</evidence>
<dbReference type="Pfam" id="PF22776">
    <property type="entry name" value="K_trans_C"/>
    <property type="match status" value="1"/>
</dbReference>
<keyword evidence="3 12" id="KW-0813">Transport</keyword>
<keyword evidence="6 12" id="KW-0812">Transmembrane</keyword>
<keyword evidence="5 12" id="KW-0633">Potassium transport</keyword>
<feature type="transmembrane region" description="Helical" evidence="12">
    <location>
        <begin position="389"/>
        <end position="411"/>
    </location>
</feature>
<feature type="transmembrane region" description="Helical" evidence="12">
    <location>
        <begin position="363"/>
        <end position="383"/>
    </location>
</feature>
<feature type="transmembrane region" description="Helical" evidence="12">
    <location>
        <begin position="271"/>
        <end position="292"/>
    </location>
</feature>
<evidence type="ECO:0000256" key="8">
    <source>
        <dbReference type="ARBA" id="ARBA00022958"/>
    </source>
</evidence>
<feature type="transmembrane region" description="Helical" evidence="12">
    <location>
        <begin position="194"/>
        <end position="215"/>
    </location>
</feature>
<feature type="domain" description="K+ potassium transporter integral membrane" evidence="13">
    <location>
        <begin position="32"/>
        <end position="487"/>
    </location>
</feature>
<dbReference type="InterPro" id="IPR003855">
    <property type="entry name" value="K+_transporter"/>
</dbReference>
<accession>A0ABT5DRD4</accession>
<feature type="transmembrane region" description="Helical" evidence="12">
    <location>
        <begin position="423"/>
        <end position="443"/>
    </location>
</feature>
<evidence type="ECO:0000256" key="11">
    <source>
        <dbReference type="ARBA" id="ARBA00023136"/>
    </source>
</evidence>
<comment type="subcellular location">
    <subcellularLocation>
        <location evidence="12">Cell membrane</location>
        <topology evidence="12">Multi-pass membrane protein</topology>
    </subcellularLocation>
    <subcellularLocation>
        <location evidence="1">Membrane</location>
        <topology evidence="1">Multi-pass membrane protein</topology>
    </subcellularLocation>
</comment>
<feature type="transmembrane region" description="Helical" evidence="12">
    <location>
        <begin position="312"/>
        <end position="335"/>
    </location>
</feature>
<keyword evidence="11 12" id="KW-0472">Membrane</keyword>
<reference evidence="15 16" key="1">
    <citation type="submission" date="2022-11" db="EMBL/GenBank/DDBJ databases">
        <title>Minimal conservation of predation-associated metabolite biosynthetic gene clusters underscores biosynthetic potential of Myxococcota including descriptions for ten novel species: Archangium lansinium sp. nov., Myxococcus landrumus sp. nov., Nannocystis bai.</title>
        <authorList>
            <person name="Ahearne A."/>
            <person name="Stevens C."/>
            <person name="Dowd S."/>
        </authorList>
    </citation>
    <scope>NUCLEOTIDE SEQUENCE [LARGE SCALE GENOMIC DNA]</scope>
    <source>
        <strain evidence="15 16">BB15-2</strain>
    </source>
</reference>
<feature type="transmembrane region" description="Helical" evidence="12">
    <location>
        <begin position="123"/>
        <end position="143"/>
    </location>
</feature>
<sequence>MSAATTSVDPGISEGELFDHGATEGAPARGLLLAALGVVYGDIGTSPIYAFQESIRHADGGRHEAVLGVLSLFVWSLTIIVAIKYVGVVSRADNRGEGGILALLALLTGGAPGRRVRLSASTLLVIFGTGLLYGDGIITPAISVLSAIEGLRMVSADPDYQRYAHQAIVPATCAVLLLLFAFQRHGTARIGRAFGPVMLVWFTVIAALGLVHLAAHPAVLRAVSPHHAIAFLIHGGTHVLPVLGAVVLCFTGAEALYADLGHFGRPPIQRAWYGLVMPALLLNYFGQAAVVLSRPGGVTHTFWDMVPAGPATIALVLLAMAATVIASQAMITGCFSMTRQAMQLGFFPRTRVVHTSESREGQIYMSGVNWTLAIACIVLVIGMRESSRLASAYGVAVTGTMLSTSMAFYVVATRIRNWPRATAGLVIGAFFVVELHFFIASLTKLDDGGWIPLAVGAVLFVVMITWKQGRDLLMIALRRSLTNLEAIAASAADHTVTRVPGTGVFMTPEPHTTPLSLLHHFKHSKVLPKTVIALAVELEHVPRVEAVDAATITSLGFGFWHVTLRFGYKQTPDVPAVLAELHAAGRVALDPDDVSYFVGRERVLPTGSGPMARWRKVLFEVLSRNVPPATDMFCIPPNRVVELGAQIAL</sequence>
<evidence type="ECO:0000256" key="7">
    <source>
        <dbReference type="ARBA" id="ARBA00022847"/>
    </source>
</evidence>
<feature type="transmembrane region" description="Helical" evidence="12">
    <location>
        <begin position="227"/>
        <end position="250"/>
    </location>
</feature>
<dbReference type="Pfam" id="PF02705">
    <property type="entry name" value="K_trans"/>
    <property type="match status" value="1"/>
</dbReference>
<keyword evidence="16" id="KW-1185">Reference proteome</keyword>
<gene>
    <name evidence="12" type="primary">kup</name>
    <name evidence="15" type="ORF">POL25_04910</name>
</gene>
<evidence type="ECO:0000256" key="5">
    <source>
        <dbReference type="ARBA" id="ARBA00022538"/>
    </source>
</evidence>
<comment type="function">
    <text evidence="12">Transport of potassium into the cell. Likely operates as a K(+):H(+) symporter.</text>
</comment>
<keyword evidence="9 12" id="KW-1133">Transmembrane helix</keyword>
<evidence type="ECO:0000256" key="9">
    <source>
        <dbReference type="ARBA" id="ARBA00022989"/>
    </source>
</evidence>
<evidence type="ECO:0000256" key="10">
    <source>
        <dbReference type="ARBA" id="ARBA00023065"/>
    </source>
</evidence>
<protein>
    <recommendedName>
        <fullName evidence="12">Probable potassium transport system protein Kup</fullName>
    </recommendedName>
</protein>
<evidence type="ECO:0000259" key="14">
    <source>
        <dbReference type="Pfam" id="PF22776"/>
    </source>
</evidence>
<dbReference type="InterPro" id="IPR053952">
    <property type="entry name" value="K_trans_C"/>
</dbReference>
<proteinExistence type="inferred from homology"/>
<feature type="domain" description="K+ potassium transporter C-terminal" evidence="14">
    <location>
        <begin position="500"/>
        <end position="648"/>
    </location>
</feature>
<evidence type="ECO:0000256" key="3">
    <source>
        <dbReference type="ARBA" id="ARBA00022448"/>
    </source>
</evidence>
<evidence type="ECO:0000256" key="1">
    <source>
        <dbReference type="ARBA" id="ARBA00004141"/>
    </source>
</evidence>
<feature type="transmembrane region" description="Helical" evidence="12">
    <location>
        <begin position="449"/>
        <end position="466"/>
    </location>
</feature>
<dbReference type="EMBL" id="JAQNDL010000001">
    <property type="protein sequence ID" value="MDC0716219.1"/>
    <property type="molecule type" value="Genomic_DNA"/>
</dbReference>
<comment type="catalytic activity">
    <reaction evidence="12">
        <text>K(+)(in) + H(+)(in) = K(+)(out) + H(+)(out)</text>
        <dbReference type="Rhea" id="RHEA:28490"/>
        <dbReference type="ChEBI" id="CHEBI:15378"/>
        <dbReference type="ChEBI" id="CHEBI:29103"/>
    </reaction>
</comment>
<evidence type="ECO:0000313" key="15">
    <source>
        <dbReference type="EMBL" id="MDC0716219.1"/>
    </source>
</evidence>
<dbReference type="Proteomes" id="UP001221686">
    <property type="component" value="Unassembled WGS sequence"/>
</dbReference>
<dbReference type="RefSeq" id="WP_272084666.1">
    <property type="nucleotide sequence ID" value="NZ_JAQNDL010000001.1"/>
</dbReference>
<keyword evidence="10 12" id="KW-0406">Ion transport</keyword>
<feature type="transmembrane region" description="Helical" evidence="12">
    <location>
        <begin position="163"/>
        <end position="182"/>
    </location>
</feature>
<evidence type="ECO:0000256" key="4">
    <source>
        <dbReference type="ARBA" id="ARBA00022475"/>
    </source>
</evidence>
<keyword evidence="7 12" id="KW-0769">Symport</keyword>
<evidence type="ECO:0000256" key="2">
    <source>
        <dbReference type="ARBA" id="ARBA00007019"/>
    </source>
</evidence>
<feature type="transmembrane region" description="Helical" evidence="12">
    <location>
        <begin position="65"/>
        <end position="86"/>
    </location>
</feature>
<dbReference type="PANTHER" id="PTHR30540">
    <property type="entry name" value="OSMOTIC STRESS POTASSIUM TRANSPORTER"/>
    <property type="match status" value="1"/>
</dbReference>
<dbReference type="InterPro" id="IPR023051">
    <property type="entry name" value="Kup"/>
</dbReference>
<dbReference type="InterPro" id="IPR053951">
    <property type="entry name" value="K_trans_N"/>
</dbReference>
<evidence type="ECO:0000256" key="6">
    <source>
        <dbReference type="ARBA" id="ARBA00022692"/>
    </source>
</evidence>
<evidence type="ECO:0000259" key="13">
    <source>
        <dbReference type="Pfam" id="PF02705"/>
    </source>
</evidence>
<dbReference type="PANTHER" id="PTHR30540:SF79">
    <property type="entry name" value="LOW AFFINITY POTASSIUM TRANSPORT SYSTEM PROTEIN KUP"/>
    <property type="match status" value="1"/>
</dbReference>
<organism evidence="15 16">
    <name type="scientific">Nannocystis bainbridge</name>
    <dbReference type="NCBI Taxonomy" id="2995303"/>
    <lineage>
        <taxon>Bacteria</taxon>
        <taxon>Pseudomonadati</taxon>
        <taxon>Myxococcota</taxon>
        <taxon>Polyangia</taxon>
        <taxon>Nannocystales</taxon>
        <taxon>Nannocystaceae</taxon>
        <taxon>Nannocystis</taxon>
    </lineage>
</organism>
<keyword evidence="4 12" id="KW-1003">Cell membrane</keyword>
<dbReference type="HAMAP" id="MF_01522">
    <property type="entry name" value="Kup"/>
    <property type="match status" value="1"/>
</dbReference>
<name>A0ABT5DRD4_9BACT</name>